<comment type="subcellular location">
    <subcellularLocation>
        <location evidence="1">Cell membrane</location>
        <topology evidence="1">Multi-pass membrane protein</topology>
    </subcellularLocation>
</comment>
<dbReference type="AlphaFoldDB" id="A0A7J7IQY6"/>
<dbReference type="Pfam" id="PF02656">
    <property type="entry name" value="DUF202"/>
    <property type="match status" value="1"/>
</dbReference>
<keyword evidence="5 7" id="KW-0472">Membrane</keyword>
<feature type="region of interest" description="Disordered" evidence="6">
    <location>
        <begin position="110"/>
        <end position="191"/>
    </location>
</feature>
<evidence type="ECO:0000256" key="1">
    <source>
        <dbReference type="ARBA" id="ARBA00004651"/>
    </source>
</evidence>
<evidence type="ECO:0000256" key="2">
    <source>
        <dbReference type="ARBA" id="ARBA00022475"/>
    </source>
</evidence>
<feature type="compositionally biased region" description="Basic and acidic residues" evidence="6">
    <location>
        <begin position="138"/>
        <end position="156"/>
    </location>
</feature>
<organism evidence="9 10">
    <name type="scientific">Cyanidiococcus yangmingshanensis</name>
    <dbReference type="NCBI Taxonomy" id="2690220"/>
    <lineage>
        <taxon>Eukaryota</taxon>
        <taxon>Rhodophyta</taxon>
        <taxon>Bangiophyceae</taxon>
        <taxon>Cyanidiales</taxon>
        <taxon>Cyanidiaceae</taxon>
        <taxon>Cyanidiococcus</taxon>
    </lineage>
</organism>
<feature type="transmembrane region" description="Helical" evidence="7">
    <location>
        <begin position="253"/>
        <end position="273"/>
    </location>
</feature>
<reference evidence="9 10" key="1">
    <citation type="journal article" date="2020" name="J. Phycol.">
        <title>Comparative genome analysis reveals Cyanidiococcus gen. nov., a new extremophilic red algal genus sister to Cyanidioschyzon (Cyanidioschyzonaceae, Rhodophyta).</title>
        <authorList>
            <person name="Liu S.-L."/>
            <person name="Chiang Y.-R."/>
            <person name="Yoon H.S."/>
            <person name="Fu H.-Y."/>
        </authorList>
    </citation>
    <scope>NUCLEOTIDE SEQUENCE [LARGE SCALE GENOMIC DNA]</scope>
    <source>
        <strain evidence="9 10">THAL066</strain>
    </source>
</reference>
<evidence type="ECO:0000256" key="3">
    <source>
        <dbReference type="ARBA" id="ARBA00022692"/>
    </source>
</evidence>
<dbReference type="GO" id="GO:0005886">
    <property type="term" value="C:plasma membrane"/>
    <property type="evidence" value="ECO:0007669"/>
    <property type="project" value="UniProtKB-SubCell"/>
</dbReference>
<name>A0A7J7IQY6_9RHOD</name>
<feature type="transmembrane region" description="Helical" evidence="7">
    <location>
        <begin position="224"/>
        <end position="247"/>
    </location>
</feature>
<sequence>MRGREDQRRVQGEPEPDGHWARLDLESGPANAPPAQSSSNVSSREGAALQETEQPSTRVEAVPTASGVAAEEEQPPGRSFFPAYASRDWTINGRAGYSIGADIERMNERSQRELSGAMGQPVQSGNTTAIPDANASLDHGRPRNADNSRKSEENCKHRSSNSASVPARVESRPNAEKTPNTTATPTAASSASPAETFHLQQLLQYHASRNVGSRARDLLALERTFLSMIRTSLASVTLGVAIAKLIGTRLADATGTVFISLGLMTLVIGLWRYYSQILAIERGQFAADTVFPWVVVFLLLTSGIISLVLIFK</sequence>
<dbReference type="InterPro" id="IPR052053">
    <property type="entry name" value="IM_YidH-like"/>
</dbReference>
<feature type="transmembrane region" description="Helical" evidence="7">
    <location>
        <begin position="285"/>
        <end position="311"/>
    </location>
</feature>
<dbReference type="OrthoDB" id="199599at2759"/>
<evidence type="ECO:0000313" key="9">
    <source>
        <dbReference type="EMBL" id="KAF6005545.1"/>
    </source>
</evidence>
<accession>A0A7J7IQY6</accession>
<feature type="compositionally biased region" description="Polar residues" evidence="6">
    <location>
        <begin position="34"/>
        <end position="43"/>
    </location>
</feature>
<evidence type="ECO:0000256" key="6">
    <source>
        <dbReference type="SAM" id="MobiDB-lite"/>
    </source>
</evidence>
<evidence type="ECO:0000256" key="5">
    <source>
        <dbReference type="ARBA" id="ARBA00023136"/>
    </source>
</evidence>
<evidence type="ECO:0000259" key="8">
    <source>
        <dbReference type="Pfam" id="PF02656"/>
    </source>
</evidence>
<feature type="region of interest" description="Disordered" evidence="6">
    <location>
        <begin position="1"/>
        <end position="87"/>
    </location>
</feature>
<feature type="compositionally biased region" description="Basic and acidic residues" evidence="6">
    <location>
        <begin position="1"/>
        <end position="25"/>
    </location>
</feature>
<evidence type="ECO:0000256" key="7">
    <source>
        <dbReference type="SAM" id="Phobius"/>
    </source>
</evidence>
<dbReference type="PANTHER" id="PTHR34187">
    <property type="entry name" value="FGR18P"/>
    <property type="match status" value="1"/>
</dbReference>
<keyword evidence="3 7" id="KW-0812">Transmembrane</keyword>
<comment type="caution">
    <text evidence="9">The sequence shown here is derived from an EMBL/GenBank/DDBJ whole genome shotgun (WGS) entry which is preliminary data.</text>
</comment>
<protein>
    <recommendedName>
        <fullName evidence="8">DUF202 domain-containing protein</fullName>
    </recommendedName>
</protein>
<dbReference type="EMBL" id="VWRR01000001">
    <property type="protein sequence ID" value="KAF6005545.1"/>
    <property type="molecule type" value="Genomic_DNA"/>
</dbReference>
<dbReference type="Proteomes" id="UP000530660">
    <property type="component" value="Unassembled WGS sequence"/>
</dbReference>
<gene>
    <name evidence="9" type="ORF">F1559_005149</name>
</gene>
<keyword evidence="10" id="KW-1185">Reference proteome</keyword>
<feature type="compositionally biased region" description="Low complexity" evidence="6">
    <location>
        <begin position="176"/>
        <end position="191"/>
    </location>
</feature>
<keyword evidence="4 7" id="KW-1133">Transmembrane helix</keyword>
<dbReference type="InterPro" id="IPR003807">
    <property type="entry name" value="DUF202"/>
</dbReference>
<evidence type="ECO:0000256" key="4">
    <source>
        <dbReference type="ARBA" id="ARBA00022989"/>
    </source>
</evidence>
<dbReference type="PANTHER" id="PTHR34187:SF2">
    <property type="entry name" value="DUF202 DOMAIN-CONTAINING PROTEIN"/>
    <property type="match status" value="1"/>
</dbReference>
<proteinExistence type="predicted"/>
<feature type="domain" description="DUF202" evidence="8">
    <location>
        <begin position="216"/>
        <end position="276"/>
    </location>
</feature>
<evidence type="ECO:0000313" key="10">
    <source>
        <dbReference type="Proteomes" id="UP000530660"/>
    </source>
</evidence>
<keyword evidence="2" id="KW-1003">Cell membrane</keyword>